<proteinExistence type="predicted"/>
<keyword evidence="1" id="KW-0472">Membrane</keyword>
<gene>
    <name evidence="2" type="ORF">BDP27DRAFT_1421033</name>
</gene>
<feature type="transmembrane region" description="Helical" evidence="1">
    <location>
        <begin position="228"/>
        <end position="250"/>
    </location>
</feature>
<reference evidence="2" key="1">
    <citation type="submission" date="2020-11" db="EMBL/GenBank/DDBJ databases">
        <authorList>
            <consortium name="DOE Joint Genome Institute"/>
            <person name="Ahrendt S."/>
            <person name="Riley R."/>
            <person name="Andreopoulos W."/>
            <person name="Labutti K."/>
            <person name="Pangilinan J."/>
            <person name="Ruiz-Duenas F.J."/>
            <person name="Barrasa J.M."/>
            <person name="Sanchez-Garcia M."/>
            <person name="Camarero S."/>
            <person name="Miyauchi S."/>
            <person name="Serrano A."/>
            <person name="Linde D."/>
            <person name="Babiker R."/>
            <person name="Drula E."/>
            <person name="Ayuso-Fernandez I."/>
            <person name="Pacheco R."/>
            <person name="Padilla G."/>
            <person name="Ferreira P."/>
            <person name="Barriuso J."/>
            <person name="Kellner H."/>
            <person name="Castanera R."/>
            <person name="Alfaro M."/>
            <person name="Ramirez L."/>
            <person name="Pisabarro A.G."/>
            <person name="Kuo A."/>
            <person name="Tritt A."/>
            <person name="Lipzen A."/>
            <person name="He G."/>
            <person name="Yan M."/>
            <person name="Ng V."/>
            <person name="Cullen D."/>
            <person name="Martin F."/>
            <person name="Rosso M.-N."/>
            <person name="Henrissat B."/>
            <person name="Hibbett D."/>
            <person name="Martinez A.T."/>
            <person name="Grigoriev I.V."/>
        </authorList>
    </citation>
    <scope>NUCLEOTIDE SEQUENCE</scope>
    <source>
        <strain evidence="2">AH 40177</strain>
    </source>
</reference>
<keyword evidence="1" id="KW-0812">Transmembrane</keyword>
<evidence type="ECO:0000256" key="1">
    <source>
        <dbReference type="SAM" id="Phobius"/>
    </source>
</evidence>
<protein>
    <submittedName>
        <fullName evidence="2">Uncharacterized protein</fullName>
    </submittedName>
</protein>
<accession>A0A9P5U823</accession>
<feature type="transmembrane region" description="Helical" evidence="1">
    <location>
        <begin position="20"/>
        <end position="45"/>
    </location>
</feature>
<dbReference type="OrthoDB" id="2744793at2759"/>
<keyword evidence="1" id="KW-1133">Transmembrane helix</keyword>
<keyword evidence="3" id="KW-1185">Reference proteome</keyword>
<feature type="transmembrane region" description="Helical" evidence="1">
    <location>
        <begin position="270"/>
        <end position="288"/>
    </location>
</feature>
<dbReference type="Proteomes" id="UP000772434">
    <property type="component" value="Unassembled WGS sequence"/>
</dbReference>
<feature type="transmembrane region" description="Helical" evidence="1">
    <location>
        <begin position="57"/>
        <end position="84"/>
    </location>
</feature>
<dbReference type="EMBL" id="JADNRY010000051">
    <property type="protein sequence ID" value="KAF9069394.1"/>
    <property type="molecule type" value="Genomic_DNA"/>
</dbReference>
<comment type="caution">
    <text evidence="2">The sequence shown here is derived from an EMBL/GenBank/DDBJ whole genome shotgun (WGS) entry which is preliminary data.</text>
</comment>
<feature type="transmembrane region" description="Helical" evidence="1">
    <location>
        <begin position="118"/>
        <end position="136"/>
    </location>
</feature>
<evidence type="ECO:0000313" key="2">
    <source>
        <dbReference type="EMBL" id="KAF9069394.1"/>
    </source>
</evidence>
<evidence type="ECO:0000313" key="3">
    <source>
        <dbReference type="Proteomes" id="UP000772434"/>
    </source>
</evidence>
<feature type="transmembrane region" description="Helical" evidence="1">
    <location>
        <begin position="186"/>
        <end position="207"/>
    </location>
</feature>
<organism evidence="2 3">
    <name type="scientific">Rhodocollybia butyracea</name>
    <dbReference type="NCBI Taxonomy" id="206335"/>
    <lineage>
        <taxon>Eukaryota</taxon>
        <taxon>Fungi</taxon>
        <taxon>Dikarya</taxon>
        <taxon>Basidiomycota</taxon>
        <taxon>Agaricomycotina</taxon>
        <taxon>Agaricomycetes</taxon>
        <taxon>Agaricomycetidae</taxon>
        <taxon>Agaricales</taxon>
        <taxon>Marasmiineae</taxon>
        <taxon>Omphalotaceae</taxon>
        <taxon>Rhodocollybia</taxon>
    </lineage>
</organism>
<dbReference type="AlphaFoldDB" id="A0A9P5U823"/>
<sequence>MTPEEVIELSDIGLDLFQNFVEIIIALIIFGIYCLAWCISLSIYWQNSTSTTSAKKAMICALLGTFVLMLLFLGSQAIVIPVLVKYELVVTLPGGIMEQIGAANAETHSSVYDPIHDWVINIIAFIADTVIVWRAWAMWMGNRKVKWTLLLLMLANLAVSVADGFADTDPRHFNQNRSSSTLDWVNFILSFSVNMIATCLISFRAWLHHNSMKSISMITKKRTQGERILLLLVESGAIYAVLQLLCIITSALSVNAPFSLPLNIPRTITLHLYITAAALNPVAIFILVHTKNTYEQSFHLPEISTLSQQDQSNQVSVLLGDPGGIEPS</sequence>
<name>A0A9P5U823_9AGAR</name>
<feature type="transmembrane region" description="Helical" evidence="1">
    <location>
        <begin position="148"/>
        <end position="166"/>
    </location>
</feature>